<dbReference type="Proteomes" id="UP000827872">
    <property type="component" value="Linkage Group LG03"/>
</dbReference>
<dbReference type="EMBL" id="CM037616">
    <property type="protein sequence ID" value="KAH7992869.1"/>
    <property type="molecule type" value="Genomic_DNA"/>
</dbReference>
<name>A0ACB8EK11_9SAUR</name>
<proteinExistence type="predicted"/>
<accession>A0ACB8EK11</accession>
<organism evidence="1 2">
    <name type="scientific">Sphaerodactylus townsendi</name>
    <dbReference type="NCBI Taxonomy" id="933632"/>
    <lineage>
        <taxon>Eukaryota</taxon>
        <taxon>Metazoa</taxon>
        <taxon>Chordata</taxon>
        <taxon>Craniata</taxon>
        <taxon>Vertebrata</taxon>
        <taxon>Euteleostomi</taxon>
        <taxon>Lepidosauria</taxon>
        <taxon>Squamata</taxon>
        <taxon>Bifurcata</taxon>
        <taxon>Gekkota</taxon>
        <taxon>Sphaerodactylidae</taxon>
        <taxon>Sphaerodactylus</taxon>
    </lineage>
</organism>
<sequence>MVKVPQSRARQIGPQDITLTEKKRLLSLAKAIQQKNDKDSEFVSSLKGCSDDESRRESPVPPISFLAHNSGALLKYMKTRTARSPIIKDQALLTISTMQHAYKADHVTANMAYNMKIKDAWGPTQLQKDQPKKTLASKSPKPQDMDPSAQLKQLKATGGTLGISRISTAYQTKTLQLNFKNSLLGDNVQSYIPAPSITRSKSCSSLLGESTTYPSSSRISSPTVGGQQHVSFFTSSNESLKVPQMKIAQPDIEAISSKKERVFASEPNPYRLNVGFRLLTPQQFKEYEEAKVLKYQANQTKVIADQQKERKRAWLRKIKGLPIHGCTKEKKIAAPELGENVTI</sequence>
<protein>
    <submittedName>
        <fullName evidence="1">Uncharacterized protein</fullName>
    </submittedName>
</protein>
<evidence type="ECO:0000313" key="2">
    <source>
        <dbReference type="Proteomes" id="UP000827872"/>
    </source>
</evidence>
<gene>
    <name evidence="1" type="ORF">K3G42_027647</name>
</gene>
<evidence type="ECO:0000313" key="1">
    <source>
        <dbReference type="EMBL" id="KAH7992869.1"/>
    </source>
</evidence>
<comment type="caution">
    <text evidence="1">The sequence shown here is derived from an EMBL/GenBank/DDBJ whole genome shotgun (WGS) entry which is preliminary data.</text>
</comment>
<keyword evidence="2" id="KW-1185">Reference proteome</keyword>
<reference evidence="1" key="1">
    <citation type="submission" date="2021-08" db="EMBL/GenBank/DDBJ databases">
        <title>The first chromosome-level gecko genome reveals the dynamic sex chromosomes of Neotropical dwarf geckos (Sphaerodactylidae: Sphaerodactylus).</title>
        <authorList>
            <person name="Pinto B.J."/>
            <person name="Keating S.E."/>
            <person name="Gamble T."/>
        </authorList>
    </citation>
    <scope>NUCLEOTIDE SEQUENCE</scope>
    <source>
        <strain evidence="1">TG3544</strain>
    </source>
</reference>